<evidence type="ECO:0000313" key="17">
    <source>
        <dbReference type="EMBL" id="GEO39293.1"/>
    </source>
</evidence>
<comment type="similarity">
    <text evidence="6">Belongs to the SMP-30/CGR1 family.</text>
</comment>
<evidence type="ECO:0000259" key="16">
    <source>
        <dbReference type="Pfam" id="PF08450"/>
    </source>
</evidence>
<dbReference type="AlphaFoldDB" id="A0A512DS34"/>
<keyword evidence="10 15" id="KW-0479">Metal-binding</keyword>
<evidence type="ECO:0000256" key="5">
    <source>
        <dbReference type="ARBA" id="ARBA00004496"/>
    </source>
</evidence>
<dbReference type="Pfam" id="PF08450">
    <property type="entry name" value="SGL"/>
    <property type="match status" value="1"/>
</dbReference>
<comment type="cofactor">
    <cofactor evidence="15">
        <name>Zn(2+)</name>
        <dbReference type="ChEBI" id="CHEBI:29105"/>
    </cofactor>
    <text evidence="15">Binds 1 divalent metal cation per subunit.</text>
</comment>
<dbReference type="InterPro" id="IPR011042">
    <property type="entry name" value="6-blade_b-propeller_TolB-like"/>
</dbReference>
<feature type="active site" description="Proton donor/acceptor" evidence="14">
    <location>
        <position position="200"/>
    </location>
</feature>
<evidence type="ECO:0000256" key="7">
    <source>
        <dbReference type="ARBA" id="ARBA00013227"/>
    </source>
</evidence>
<evidence type="ECO:0000256" key="1">
    <source>
        <dbReference type="ARBA" id="ARBA00001589"/>
    </source>
</evidence>
<evidence type="ECO:0000256" key="3">
    <source>
        <dbReference type="ARBA" id="ARBA00001936"/>
    </source>
</evidence>
<feature type="binding site" evidence="15">
    <location>
        <position position="15"/>
    </location>
    <ligand>
        <name>a divalent metal cation</name>
        <dbReference type="ChEBI" id="CHEBI:60240"/>
    </ligand>
</feature>
<dbReference type="PANTHER" id="PTHR10907">
    <property type="entry name" value="REGUCALCIN"/>
    <property type="match status" value="1"/>
</dbReference>
<feature type="binding site" evidence="15">
    <location>
        <position position="98"/>
    </location>
    <ligand>
        <name>substrate</name>
    </ligand>
</feature>
<keyword evidence="11" id="KW-0378">Hydrolase</keyword>
<keyword evidence="18" id="KW-1185">Reference proteome</keyword>
<dbReference type="GO" id="GO:0019853">
    <property type="term" value="P:L-ascorbic acid biosynthetic process"/>
    <property type="evidence" value="ECO:0007669"/>
    <property type="project" value="TreeGrafter"/>
</dbReference>
<accession>A0A512DS34</accession>
<evidence type="ECO:0000256" key="8">
    <source>
        <dbReference type="ARBA" id="ARBA00016808"/>
    </source>
</evidence>
<organism evidence="17 18">
    <name type="scientific">Skermanella aerolata</name>
    <dbReference type="NCBI Taxonomy" id="393310"/>
    <lineage>
        <taxon>Bacteria</taxon>
        <taxon>Pseudomonadati</taxon>
        <taxon>Pseudomonadota</taxon>
        <taxon>Alphaproteobacteria</taxon>
        <taxon>Rhodospirillales</taxon>
        <taxon>Azospirillaceae</taxon>
        <taxon>Skermanella</taxon>
    </lineage>
</organism>
<keyword evidence="15" id="KW-0862">Zinc</keyword>
<dbReference type="GO" id="GO:0030234">
    <property type="term" value="F:enzyme regulator activity"/>
    <property type="evidence" value="ECO:0007669"/>
    <property type="project" value="InterPro"/>
</dbReference>
<evidence type="ECO:0000256" key="4">
    <source>
        <dbReference type="ARBA" id="ARBA00001946"/>
    </source>
</evidence>
<evidence type="ECO:0000256" key="14">
    <source>
        <dbReference type="PIRSR" id="PIRSR605511-1"/>
    </source>
</evidence>
<evidence type="ECO:0000313" key="18">
    <source>
        <dbReference type="Proteomes" id="UP000321523"/>
    </source>
</evidence>
<name>A0A512DS34_9PROT</name>
<dbReference type="OrthoDB" id="2633250at2"/>
<feature type="binding site" evidence="15">
    <location>
        <position position="200"/>
    </location>
    <ligand>
        <name>a divalent metal cation</name>
        <dbReference type="ChEBI" id="CHEBI:60240"/>
    </ligand>
</feature>
<comment type="catalytic activity">
    <reaction evidence="1">
        <text>D-glucono-1,5-lactone + H2O = D-gluconate + H(+)</text>
        <dbReference type="Rhea" id="RHEA:10440"/>
        <dbReference type="ChEBI" id="CHEBI:15377"/>
        <dbReference type="ChEBI" id="CHEBI:15378"/>
        <dbReference type="ChEBI" id="CHEBI:16217"/>
        <dbReference type="ChEBI" id="CHEBI:18391"/>
        <dbReference type="EC" id="3.1.1.17"/>
    </reaction>
</comment>
<sequence length="290" mass="31347">MNVECVVAEPAKLGESPMWSVAEQKLYWVDIEAPALHRFDPASGRDESWSMPEEIGSIAVRGRGGLLLGLRNGLAFFDPASAELTRLFDPEADKPDNRFNDATTDGAGRFWAGTMRMGTPLDQPQGTLYRIDPDLSCRPMIDGLWTTNGLAFSPDNKTMYLSDSNAKVRTIWAFDYDAATGTPSNRRVFVDTHGMAGRPDGGACDADGCYWMAGIFGGELLRFTPQGVLDMTVKMPCRTPTKIAFGGRGLDVIYVTSLQKSGEEPDPLAGCLFAITGTGVTGMEVPPFAG</sequence>
<keyword evidence="9" id="KW-0963">Cytoplasm</keyword>
<dbReference type="GO" id="GO:0005509">
    <property type="term" value="F:calcium ion binding"/>
    <property type="evidence" value="ECO:0007669"/>
    <property type="project" value="InterPro"/>
</dbReference>
<feature type="domain" description="SMP-30/Gluconolactonase/LRE-like region" evidence="16">
    <location>
        <begin position="13"/>
        <end position="258"/>
    </location>
</feature>
<evidence type="ECO:0000256" key="15">
    <source>
        <dbReference type="PIRSR" id="PIRSR605511-2"/>
    </source>
</evidence>
<dbReference type="GO" id="GO:0004341">
    <property type="term" value="F:gluconolactonase activity"/>
    <property type="evidence" value="ECO:0007669"/>
    <property type="project" value="UniProtKB-EC"/>
</dbReference>
<dbReference type="InterPro" id="IPR013658">
    <property type="entry name" value="SGL"/>
</dbReference>
<dbReference type="PANTHER" id="PTHR10907:SF47">
    <property type="entry name" value="REGUCALCIN"/>
    <property type="match status" value="1"/>
</dbReference>
<evidence type="ECO:0000256" key="13">
    <source>
        <dbReference type="ARBA" id="ARBA00032464"/>
    </source>
</evidence>
<proteinExistence type="inferred from homology"/>
<feature type="binding site" evidence="15">
    <location>
        <position position="100"/>
    </location>
    <ligand>
        <name>substrate</name>
    </ligand>
</feature>
<protein>
    <recommendedName>
        <fullName evidence="8">Regucalcin</fullName>
        <ecNumber evidence="7">3.1.1.17</ecNumber>
    </recommendedName>
    <alternativeName>
        <fullName evidence="13">Gluconolactonase</fullName>
    </alternativeName>
</protein>
<dbReference type="Gene3D" id="2.120.10.30">
    <property type="entry name" value="TolB, C-terminal domain"/>
    <property type="match status" value="1"/>
</dbReference>
<evidence type="ECO:0000256" key="10">
    <source>
        <dbReference type="ARBA" id="ARBA00022723"/>
    </source>
</evidence>
<dbReference type="SUPFAM" id="SSF63829">
    <property type="entry name" value="Calcium-dependent phosphotriesterase"/>
    <property type="match status" value="1"/>
</dbReference>
<evidence type="ECO:0000256" key="2">
    <source>
        <dbReference type="ARBA" id="ARBA00001913"/>
    </source>
</evidence>
<reference evidence="17 18" key="1">
    <citation type="submission" date="2019-07" db="EMBL/GenBank/DDBJ databases">
        <title>Whole genome shotgun sequence of Skermanella aerolata NBRC 106429.</title>
        <authorList>
            <person name="Hosoyama A."/>
            <person name="Uohara A."/>
            <person name="Ohji S."/>
            <person name="Ichikawa N."/>
        </authorList>
    </citation>
    <scope>NUCLEOTIDE SEQUENCE [LARGE SCALE GENOMIC DNA]</scope>
    <source>
        <strain evidence="17 18">NBRC 106429</strain>
    </source>
</reference>
<gene>
    <name evidence="17" type="ORF">SAE02_34410</name>
</gene>
<dbReference type="InterPro" id="IPR008367">
    <property type="entry name" value="Regucalcin"/>
</dbReference>
<dbReference type="PRINTS" id="PR01791">
    <property type="entry name" value="REGUCALCIN"/>
</dbReference>
<dbReference type="Proteomes" id="UP000321523">
    <property type="component" value="Unassembled WGS sequence"/>
</dbReference>
<comment type="cofactor">
    <cofactor evidence="3">
        <name>Mn(2+)</name>
        <dbReference type="ChEBI" id="CHEBI:29035"/>
    </cofactor>
</comment>
<comment type="subcellular location">
    <subcellularLocation>
        <location evidence="5">Cytoplasm</location>
    </subcellularLocation>
</comment>
<evidence type="ECO:0000256" key="9">
    <source>
        <dbReference type="ARBA" id="ARBA00022490"/>
    </source>
</evidence>
<comment type="caution">
    <text evidence="17">The sequence shown here is derived from an EMBL/GenBank/DDBJ whole genome shotgun (WGS) entry which is preliminary data.</text>
</comment>
<dbReference type="InterPro" id="IPR005511">
    <property type="entry name" value="SMP-30"/>
</dbReference>
<feature type="binding site" evidence="15">
    <location>
        <position position="148"/>
    </location>
    <ligand>
        <name>a divalent metal cation</name>
        <dbReference type="ChEBI" id="CHEBI:60240"/>
    </ligand>
</feature>
<comment type="cofactor">
    <cofactor evidence="2">
        <name>Ca(2+)</name>
        <dbReference type="ChEBI" id="CHEBI:29108"/>
    </cofactor>
</comment>
<comment type="cofactor">
    <cofactor evidence="4">
        <name>Mg(2+)</name>
        <dbReference type="ChEBI" id="CHEBI:18420"/>
    </cofactor>
</comment>
<dbReference type="EMBL" id="BJYZ01000015">
    <property type="protein sequence ID" value="GEO39293.1"/>
    <property type="molecule type" value="Genomic_DNA"/>
</dbReference>
<dbReference type="RefSeq" id="WP_044431090.1">
    <property type="nucleotide sequence ID" value="NZ_BJYZ01000015.1"/>
</dbReference>
<evidence type="ECO:0000256" key="11">
    <source>
        <dbReference type="ARBA" id="ARBA00022801"/>
    </source>
</evidence>
<dbReference type="EC" id="3.1.1.17" evidence="7"/>
<dbReference type="GO" id="GO:0005737">
    <property type="term" value="C:cytoplasm"/>
    <property type="evidence" value="ECO:0007669"/>
    <property type="project" value="UniProtKB-SubCell"/>
</dbReference>
<evidence type="ECO:0000256" key="12">
    <source>
        <dbReference type="ARBA" id="ARBA00022837"/>
    </source>
</evidence>
<evidence type="ECO:0000256" key="6">
    <source>
        <dbReference type="ARBA" id="ARBA00008853"/>
    </source>
</evidence>
<keyword evidence="12" id="KW-0106">Calcium</keyword>
<dbReference type="PRINTS" id="PR01790">
    <property type="entry name" value="SMP30FAMILY"/>
</dbReference>